<organism evidence="1 2">
    <name type="scientific">Rhododendron molle</name>
    <name type="common">Chinese azalea</name>
    <name type="synonym">Azalea mollis</name>
    <dbReference type="NCBI Taxonomy" id="49168"/>
    <lineage>
        <taxon>Eukaryota</taxon>
        <taxon>Viridiplantae</taxon>
        <taxon>Streptophyta</taxon>
        <taxon>Embryophyta</taxon>
        <taxon>Tracheophyta</taxon>
        <taxon>Spermatophyta</taxon>
        <taxon>Magnoliopsida</taxon>
        <taxon>eudicotyledons</taxon>
        <taxon>Gunneridae</taxon>
        <taxon>Pentapetalae</taxon>
        <taxon>asterids</taxon>
        <taxon>Ericales</taxon>
        <taxon>Ericaceae</taxon>
        <taxon>Ericoideae</taxon>
        <taxon>Rhodoreae</taxon>
        <taxon>Rhododendron</taxon>
    </lineage>
</organism>
<protein>
    <submittedName>
        <fullName evidence="1">Uncharacterized protein</fullName>
    </submittedName>
</protein>
<dbReference type="Proteomes" id="UP001062846">
    <property type="component" value="Chromosome 1"/>
</dbReference>
<sequence length="78" mass="8417">MRFEYRDGGWSGLAEGRQGVGSHDGVPRHRRCFLLAALHAAAGRRLLHVGGEGLASTVEEIEAKFRDADEIVGSVVSE</sequence>
<comment type="caution">
    <text evidence="1">The sequence shown here is derived from an EMBL/GenBank/DDBJ whole genome shotgun (WGS) entry which is preliminary data.</text>
</comment>
<evidence type="ECO:0000313" key="2">
    <source>
        <dbReference type="Proteomes" id="UP001062846"/>
    </source>
</evidence>
<gene>
    <name evidence="1" type="ORF">RHMOL_Rhmol01G0224300</name>
</gene>
<keyword evidence="2" id="KW-1185">Reference proteome</keyword>
<name>A0ACC0Q444_RHOML</name>
<dbReference type="EMBL" id="CM046388">
    <property type="protein sequence ID" value="KAI8572750.1"/>
    <property type="molecule type" value="Genomic_DNA"/>
</dbReference>
<accession>A0ACC0Q444</accession>
<reference evidence="1" key="1">
    <citation type="submission" date="2022-02" db="EMBL/GenBank/DDBJ databases">
        <title>Plant Genome Project.</title>
        <authorList>
            <person name="Zhang R.-G."/>
        </authorList>
    </citation>
    <scope>NUCLEOTIDE SEQUENCE</scope>
    <source>
        <strain evidence="1">AT1</strain>
    </source>
</reference>
<proteinExistence type="predicted"/>
<evidence type="ECO:0000313" key="1">
    <source>
        <dbReference type="EMBL" id="KAI8572750.1"/>
    </source>
</evidence>